<feature type="compositionally biased region" description="Basic and acidic residues" evidence="1">
    <location>
        <begin position="70"/>
        <end position="85"/>
    </location>
</feature>
<feature type="domain" description="CP12" evidence="2">
    <location>
        <begin position="16"/>
        <end position="85"/>
    </location>
</feature>
<dbReference type="GO" id="GO:0009507">
    <property type="term" value="C:chloroplast"/>
    <property type="evidence" value="ECO:0007669"/>
    <property type="project" value="TreeGrafter"/>
</dbReference>
<sequence length="85" mass="9548">APKIQFGVFASADLSIQERIQKAISQARAVAEEKGATSKEARVAWDEVEELEAELSHQKAQPKADPLQEFCKENPETDECRLYED</sequence>
<feature type="non-terminal residue" evidence="3">
    <location>
        <position position="1"/>
    </location>
</feature>
<dbReference type="PANTHER" id="PTHR33921">
    <property type="entry name" value="CALVIN CYCLE PROTEIN CP12-2, CHLOROPLASTIC"/>
    <property type="match status" value="1"/>
</dbReference>
<dbReference type="InterPro" id="IPR003823">
    <property type="entry name" value="CP12_dom"/>
</dbReference>
<evidence type="ECO:0000313" key="3">
    <source>
        <dbReference type="EMBL" id="CAB56831.1"/>
    </source>
</evidence>
<dbReference type="InterPro" id="IPR039314">
    <property type="entry name" value="CP12-like"/>
</dbReference>
<dbReference type="EMBL" id="AJ011571">
    <property type="protein sequence ID" value="CAB56831.1"/>
    <property type="molecule type" value="mRNA"/>
</dbReference>
<dbReference type="Pfam" id="PF02672">
    <property type="entry name" value="CP12"/>
    <property type="match status" value="1"/>
</dbReference>
<dbReference type="AlphaFoldDB" id="Q9SMI6"/>
<dbReference type="GO" id="GO:0080153">
    <property type="term" value="P:negative regulation of reductive pentose-phosphate cycle"/>
    <property type="evidence" value="ECO:0007669"/>
    <property type="project" value="TreeGrafter"/>
</dbReference>
<name>Q9SMI6_CYAPA</name>
<protein>
    <recommendedName>
        <fullName evidence="2">CP12 domain-containing protein</fullName>
    </recommendedName>
</protein>
<evidence type="ECO:0000259" key="2">
    <source>
        <dbReference type="SMART" id="SM01093"/>
    </source>
</evidence>
<accession>Q9SMI6</accession>
<feature type="region of interest" description="Disordered" evidence="1">
    <location>
        <begin position="56"/>
        <end position="85"/>
    </location>
</feature>
<evidence type="ECO:0000256" key="1">
    <source>
        <dbReference type="SAM" id="MobiDB-lite"/>
    </source>
</evidence>
<dbReference type="SMART" id="SM01093">
    <property type="entry name" value="CP12"/>
    <property type="match status" value="1"/>
</dbReference>
<reference evidence="3" key="1">
    <citation type="submission" date="1998-09" db="EMBL/GenBank/DDBJ databases">
        <title>Cyanophora paradoxa: A hypothetical protein with similarity to Anabaena hox operon ORF3.</title>
        <authorList>
            <person name="Nickol A.A."/>
            <person name="Schenk H.E.A."/>
        </authorList>
    </citation>
    <scope>NUCLEOTIDE SEQUENCE</scope>
    <source>
        <strain evidence="3">Pringsheim B 29.80</strain>
    </source>
</reference>
<proteinExistence type="evidence at transcript level"/>
<organism evidence="3">
    <name type="scientific">Cyanophora paradoxa</name>
    <dbReference type="NCBI Taxonomy" id="2762"/>
    <lineage>
        <taxon>Eukaryota</taxon>
        <taxon>Glaucocystophyceae</taxon>
        <taxon>Cyanophorales</taxon>
        <taxon>Cyanophoraceae</taxon>
        <taxon>Cyanophora</taxon>
    </lineage>
</organism>
<dbReference type="PANTHER" id="PTHR33921:SF15">
    <property type="entry name" value="CALVIN CYCLE PROTEIN CP12-2, CHLOROPLASTIC"/>
    <property type="match status" value="1"/>
</dbReference>